<reference evidence="2 3" key="1">
    <citation type="submission" date="2019-02" db="EMBL/GenBank/DDBJ databases">
        <title>Deep-cultivation of Planctomycetes and their phenomic and genomic characterization uncovers novel biology.</title>
        <authorList>
            <person name="Wiegand S."/>
            <person name="Jogler M."/>
            <person name="Boedeker C."/>
            <person name="Pinto D."/>
            <person name="Vollmers J."/>
            <person name="Rivas-Marin E."/>
            <person name="Kohn T."/>
            <person name="Peeters S.H."/>
            <person name="Heuer A."/>
            <person name="Rast P."/>
            <person name="Oberbeckmann S."/>
            <person name="Bunk B."/>
            <person name="Jeske O."/>
            <person name="Meyerdierks A."/>
            <person name="Storesund J.E."/>
            <person name="Kallscheuer N."/>
            <person name="Luecker S."/>
            <person name="Lage O.M."/>
            <person name="Pohl T."/>
            <person name="Merkel B.J."/>
            <person name="Hornburger P."/>
            <person name="Mueller R.-W."/>
            <person name="Bruemmer F."/>
            <person name="Labrenz M."/>
            <person name="Spormann A.M."/>
            <person name="Op den Camp H."/>
            <person name="Overmann J."/>
            <person name="Amann R."/>
            <person name="Jetten M.S.M."/>
            <person name="Mascher T."/>
            <person name="Medema M.H."/>
            <person name="Devos D.P."/>
            <person name="Kaster A.-K."/>
            <person name="Ovreas L."/>
            <person name="Rohde M."/>
            <person name="Galperin M.Y."/>
            <person name="Jogler C."/>
        </authorList>
    </citation>
    <scope>NUCLEOTIDE SEQUENCE [LARGE SCALE GENOMIC DNA]</scope>
    <source>
        <strain evidence="2 3">Pla175</strain>
    </source>
</reference>
<evidence type="ECO:0000313" key="3">
    <source>
        <dbReference type="Proteomes" id="UP000317429"/>
    </source>
</evidence>
<name>A0A518DGA1_9BACT</name>
<gene>
    <name evidence="2" type="ORF">Pla175_39090</name>
</gene>
<dbReference type="KEGG" id="pnd:Pla175_39090"/>
<dbReference type="AlphaFoldDB" id="A0A518DGA1"/>
<feature type="compositionally biased region" description="Basic and acidic residues" evidence="1">
    <location>
        <begin position="1"/>
        <end position="10"/>
    </location>
</feature>
<organism evidence="2 3">
    <name type="scientific">Pirellulimonas nuda</name>
    <dbReference type="NCBI Taxonomy" id="2528009"/>
    <lineage>
        <taxon>Bacteria</taxon>
        <taxon>Pseudomonadati</taxon>
        <taxon>Planctomycetota</taxon>
        <taxon>Planctomycetia</taxon>
        <taxon>Pirellulales</taxon>
        <taxon>Lacipirellulaceae</taxon>
        <taxon>Pirellulimonas</taxon>
    </lineage>
</organism>
<feature type="region of interest" description="Disordered" evidence="1">
    <location>
        <begin position="1"/>
        <end position="20"/>
    </location>
</feature>
<sequence>MPEERYRPDGKPLLPNQYAGDPQYLRHAASGGDLSDVEIENPFSFPEALTDINNEIADLLRQLNHQEIPDGETLSAAHSQLQDLLGAKKSLDNCTRLMTTIWDGSHQSAKALAELWKWSLAFGATCERAEWRPSQPMLVTGATTCDARSSGGRATAKLYPQEWQLVVTERNRRARTSNKKAAAIEIAYELSTGDFTGIDRSVNLSAETIRNKRVLR</sequence>
<evidence type="ECO:0000256" key="1">
    <source>
        <dbReference type="SAM" id="MobiDB-lite"/>
    </source>
</evidence>
<protein>
    <submittedName>
        <fullName evidence="2">Uncharacterized protein</fullName>
    </submittedName>
</protein>
<accession>A0A518DGA1</accession>
<keyword evidence="3" id="KW-1185">Reference proteome</keyword>
<dbReference type="Proteomes" id="UP000317429">
    <property type="component" value="Chromosome"/>
</dbReference>
<dbReference type="EMBL" id="CP036291">
    <property type="protein sequence ID" value="QDU90504.1"/>
    <property type="molecule type" value="Genomic_DNA"/>
</dbReference>
<proteinExistence type="predicted"/>
<evidence type="ECO:0000313" key="2">
    <source>
        <dbReference type="EMBL" id="QDU90504.1"/>
    </source>
</evidence>